<keyword evidence="3" id="KW-0072">Autophagy</keyword>
<dbReference type="GO" id="GO:0019901">
    <property type="term" value="F:protein kinase binding"/>
    <property type="evidence" value="ECO:0007669"/>
    <property type="project" value="TreeGrafter"/>
</dbReference>
<keyword evidence="1" id="KW-0813">Transport</keyword>
<evidence type="ECO:0000256" key="1">
    <source>
        <dbReference type="ARBA" id="ARBA00022448"/>
    </source>
</evidence>
<dbReference type="CDD" id="cd17060">
    <property type="entry name" value="Ubl_RB1CC1"/>
    <property type="match status" value="1"/>
</dbReference>
<dbReference type="AlphaFoldDB" id="A0A0V1N1Z2"/>
<dbReference type="PANTHER" id="PTHR13222:SF1">
    <property type="entry name" value="RB1-INDUCIBLE COILED-COIL PROTEIN 1"/>
    <property type="match status" value="1"/>
</dbReference>
<dbReference type="STRING" id="268474.A0A0V1N1Z2"/>
<keyword evidence="4" id="KW-0175">Coiled coil</keyword>
<evidence type="ECO:0000313" key="8">
    <source>
        <dbReference type="Proteomes" id="UP000054843"/>
    </source>
</evidence>
<dbReference type="InterPro" id="IPR045326">
    <property type="entry name" value="ATG17-like_dom"/>
</dbReference>
<dbReference type="GO" id="GO:1990316">
    <property type="term" value="C:Atg1/ULK1 kinase complex"/>
    <property type="evidence" value="ECO:0007669"/>
    <property type="project" value="TreeGrafter"/>
</dbReference>
<keyword evidence="2" id="KW-0653">Protein transport</keyword>
<dbReference type="GO" id="GO:0034517">
    <property type="term" value="P:ribophagy"/>
    <property type="evidence" value="ECO:0007669"/>
    <property type="project" value="TreeGrafter"/>
</dbReference>
<dbReference type="OrthoDB" id="447953at2759"/>
<dbReference type="GO" id="GO:0061709">
    <property type="term" value="P:reticulophagy"/>
    <property type="evidence" value="ECO:0007669"/>
    <property type="project" value="TreeGrafter"/>
</dbReference>
<organism evidence="7 8">
    <name type="scientific">Trichinella papuae</name>
    <dbReference type="NCBI Taxonomy" id="268474"/>
    <lineage>
        <taxon>Eukaryota</taxon>
        <taxon>Metazoa</taxon>
        <taxon>Ecdysozoa</taxon>
        <taxon>Nematoda</taxon>
        <taxon>Enoplea</taxon>
        <taxon>Dorylaimia</taxon>
        <taxon>Trichinellida</taxon>
        <taxon>Trichinellidae</taxon>
        <taxon>Trichinella</taxon>
    </lineage>
</organism>
<dbReference type="Gene3D" id="3.10.20.90">
    <property type="entry name" value="Phosphatidylinositol 3-kinase Catalytic Subunit, Chain A, domain 1"/>
    <property type="match status" value="1"/>
</dbReference>
<feature type="non-terminal residue" evidence="7">
    <location>
        <position position="1"/>
    </location>
</feature>
<dbReference type="Pfam" id="PF10377">
    <property type="entry name" value="ATG11"/>
    <property type="match status" value="1"/>
</dbReference>
<dbReference type="PANTHER" id="PTHR13222">
    <property type="entry name" value="RB1-INDUCIBLE COILED-COIL"/>
    <property type="match status" value="1"/>
</dbReference>
<reference evidence="7 8" key="1">
    <citation type="submission" date="2015-01" db="EMBL/GenBank/DDBJ databases">
        <title>Evolution of Trichinella species and genotypes.</title>
        <authorList>
            <person name="Korhonen P.K."/>
            <person name="Edoardo P."/>
            <person name="Giuseppe L.R."/>
            <person name="Gasser R.B."/>
        </authorList>
    </citation>
    <scope>NUCLEOTIDE SEQUENCE [LARGE SCALE GENOMIC DNA]</scope>
    <source>
        <strain evidence="7">ISS1980</strain>
    </source>
</reference>
<dbReference type="GO" id="GO:0015031">
    <property type="term" value="P:protein transport"/>
    <property type="evidence" value="ECO:0007669"/>
    <property type="project" value="UniProtKB-KW"/>
</dbReference>
<dbReference type="GO" id="GO:0034045">
    <property type="term" value="C:phagophore assembly site membrane"/>
    <property type="evidence" value="ECO:0007669"/>
    <property type="project" value="TreeGrafter"/>
</dbReference>
<dbReference type="GO" id="GO:0060090">
    <property type="term" value="F:molecular adaptor activity"/>
    <property type="evidence" value="ECO:0007669"/>
    <property type="project" value="TreeGrafter"/>
</dbReference>
<sequence>LVFNKYYREPRMISVFFLNVGRLLNFDLSFATKSVELLQEQIALQTAVPVGEQILLISGGVVLCGQKNLSSYTSAGTESNPIFFVSRITTKDDIAKDKQLNDREFESIAEIAVEADNELQRLGRTTRCSREAVTCCINLAKRIKNMFGQLSNACFRMFDEQHLVYQGWCAVVANLDDTLALFRKRIQRLVRKRDRLANCEGGIRDLLAKLPEILETMKRVPIVEPLVNCKLPQCSPGAVVDLDLSAEKPAVHYGPKAPTTLFCWIDSLNEEINLYNLREQIQTDLDYILNPAVQKSLENWAGVCVFREDDLKMKKIKGIALRFQQLEGCVEKMKELVTDVNLFCEFVCSREEQMRICNDASVLEGVYGSIINTLSEMMSKQKATHDTAVRFCEAKAELLDNIRRRLDWVHEVHEYIQNTDREVFIHRERMYMLHRRLDLLKQIRLAPVLYASSVVEIKRRTVLRNQFLDWARQVSEKAKKLFTEETQHRKNIALQLERHFLRALFPCLDSPFPAFAMDTPESVDSYLPSIEDLHIEQIRTCAPELSQFLQLRHRAGLGSTEEEEEVVEKVDCGGKVVPYGQTPPLEEGQRSPFKVATNSPSFFHSMDNISGTPSRSLSSLNLRSVSEIEICEESLKCKESGIEEKDCLPTRSTPITVVPRTRESRVGSYPICCSRAAHSFEPLSRGGGGGGDGRFEMPSESEAFVQRNYKVHPLSPDFISVSPCPTELQENMLPQVGSVSSLTRSLDMSTPGSLAHRKLVFDMKRINEELNSNCSSDAANFRQRLQSVSATALLLKDSLSSWKAEVHSFRVEVENELHSARRSCNEQMELLKANLERSLNQTVNRKISQMKSASKRASQSLVDSHCQVEMELVDKICETEQRKNRKATFSSTELLLPIDDDDDADDDEEDDDDVILKKTDNVHYLKETYEKRAAELKAIIEKMKEFGISEQTFTSFASFSLPSVCLSNGSGSLSTVFDSQSQTTYSDQLDNSSNDKSSVVVANDVSSCVEFLLSHVSYEVQPERIDAKKVDCSTQTKLDCKISVVNIEPGDIVLVVFEPKIESFVVFCLPSTIHVLTESSIKHLDLSKDGSSDQGKWNFGRVIRKQHCQAKKESNRYKLPAGSRFYRVTVEPIGARNEL</sequence>
<dbReference type="EMBL" id="JYDO01000017">
    <property type="protein sequence ID" value="KRZ77774.1"/>
    <property type="molecule type" value="Genomic_DNA"/>
</dbReference>
<dbReference type="Pfam" id="PF04108">
    <property type="entry name" value="ATG17_like"/>
    <property type="match status" value="1"/>
</dbReference>
<dbReference type="InterPro" id="IPR040040">
    <property type="entry name" value="ATG11"/>
</dbReference>
<name>A0A0V1N1Z2_9BILA</name>
<dbReference type="GO" id="GO:0000422">
    <property type="term" value="P:autophagy of mitochondrion"/>
    <property type="evidence" value="ECO:0007669"/>
    <property type="project" value="TreeGrafter"/>
</dbReference>
<feature type="domain" description="Autophagy-related protein 11 C-terminal" evidence="6">
    <location>
        <begin position="1033"/>
        <end position="1131"/>
    </location>
</feature>
<keyword evidence="8" id="KW-1185">Reference proteome</keyword>
<dbReference type="Proteomes" id="UP000054843">
    <property type="component" value="Unassembled WGS sequence"/>
</dbReference>
<evidence type="ECO:0000256" key="3">
    <source>
        <dbReference type="ARBA" id="ARBA00023006"/>
    </source>
</evidence>
<dbReference type="GO" id="GO:0061723">
    <property type="term" value="P:glycophagy"/>
    <property type="evidence" value="ECO:0007669"/>
    <property type="project" value="TreeGrafter"/>
</dbReference>
<accession>A0A0V1N1Z2</accession>
<protein>
    <submittedName>
        <fullName evidence="7">RB1-inducible coiled-coil protein 1</fullName>
    </submittedName>
</protein>
<evidence type="ECO:0000313" key="7">
    <source>
        <dbReference type="EMBL" id="KRZ77774.1"/>
    </source>
</evidence>
<dbReference type="InterPro" id="IPR019460">
    <property type="entry name" value="Atg11_C"/>
</dbReference>
<evidence type="ECO:0000256" key="2">
    <source>
        <dbReference type="ARBA" id="ARBA00022927"/>
    </source>
</evidence>
<proteinExistence type="predicted"/>
<dbReference type="GO" id="GO:0000045">
    <property type="term" value="P:autophagosome assembly"/>
    <property type="evidence" value="ECO:0007669"/>
    <property type="project" value="InterPro"/>
</dbReference>
<feature type="domain" description="Autophagy protein ATG17-like" evidence="5">
    <location>
        <begin position="140"/>
        <end position="491"/>
    </location>
</feature>
<dbReference type="GO" id="GO:0034727">
    <property type="term" value="P:piecemeal microautophagy of the nucleus"/>
    <property type="evidence" value="ECO:0007669"/>
    <property type="project" value="TreeGrafter"/>
</dbReference>
<gene>
    <name evidence="7" type="primary">RB1CC1</name>
    <name evidence="7" type="ORF">T10_7054</name>
</gene>
<evidence type="ECO:0000259" key="5">
    <source>
        <dbReference type="Pfam" id="PF04108"/>
    </source>
</evidence>
<comment type="caution">
    <text evidence="7">The sequence shown here is derived from an EMBL/GenBank/DDBJ whole genome shotgun (WGS) entry which is preliminary data.</text>
</comment>
<evidence type="ECO:0000256" key="4">
    <source>
        <dbReference type="ARBA" id="ARBA00023054"/>
    </source>
</evidence>
<evidence type="ECO:0000259" key="6">
    <source>
        <dbReference type="Pfam" id="PF10377"/>
    </source>
</evidence>